<evidence type="ECO:0000313" key="2">
    <source>
        <dbReference type="Proteomes" id="UP000175971"/>
    </source>
</evidence>
<name>A0A1E7LTB7_9ACTN</name>
<proteinExistence type="predicted"/>
<comment type="caution">
    <text evidence="1">The sequence shown here is derived from an EMBL/GenBank/DDBJ whole genome shotgun (WGS) entry which is preliminary data.</text>
</comment>
<reference evidence="1 2" key="1">
    <citation type="journal article" date="2016" name="Front. Microbiol.">
        <title>Comparative Genomics Analysis of Streptomyces Species Reveals Their Adaptation to the Marine Environment and Their Diversity at the Genomic Level.</title>
        <authorList>
            <person name="Tian X."/>
            <person name="Zhang Z."/>
            <person name="Yang T."/>
            <person name="Chen M."/>
            <person name="Li J."/>
            <person name="Chen F."/>
            <person name="Yang J."/>
            <person name="Li W."/>
            <person name="Zhang B."/>
            <person name="Zhang Z."/>
            <person name="Wu J."/>
            <person name="Zhang C."/>
            <person name="Long L."/>
            <person name="Xiao J."/>
        </authorList>
    </citation>
    <scope>NUCLEOTIDE SEQUENCE [LARGE SCALE GENOMIC DNA]</scope>
    <source>
        <strain evidence="1 2">SCSIO M10372</strain>
    </source>
</reference>
<dbReference type="SUPFAM" id="SSF56349">
    <property type="entry name" value="DNA breaking-rejoining enzymes"/>
    <property type="match status" value="1"/>
</dbReference>
<dbReference type="PATRIC" id="fig|518642.7.peg.4700"/>
<dbReference type="EMBL" id="LJGZ01000083">
    <property type="protein sequence ID" value="OEV19454.1"/>
    <property type="molecule type" value="Genomic_DNA"/>
</dbReference>
<evidence type="ECO:0000313" key="1">
    <source>
        <dbReference type="EMBL" id="OEV19454.1"/>
    </source>
</evidence>
<dbReference type="InterPro" id="IPR011010">
    <property type="entry name" value="DNA_brk_join_enz"/>
</dbReference>
<gene>
    <name evidence="1" type="ORF">AN221_16715</name>
</gene>
<dbReference type="GO" id="GO:0003677">
    <property type="term" value="F:DNA binding"/>
    <property type="evidence" value="ECO:0007669"/>
    <property type="project" value="InterPro"/>
</dbReference>
<sequence length="766" mass="85867">MCLGWLVVHWNRVCDGCRPWVRRYPEVGVCPRCRHEAHLNTDGLCKPCLMAIRAEDDAEWALGLAEARPRPVQLIVGGMYGDRSADARPLRRPTKTGLKVGQGWWIKLRKQRAAPAGPPVLQEQVCNQLALFTVPRVLTDATVSAIVGRPVAGWEECRRVIGVMAAEHGLSVGWQRAIAEMVRLALAVREAEGALRLPEPMLRDLPSNGDAVRLVLLRAGLLDQAPKPMRFSTTNQPTTTYINAPAPLPPSEARSCRDCDAWMASGKRGSRCNPCRHWRELHPAGRCVRCLRGELPLRDGRCRTCRLYRHLDDSDRAAVRATQLVIDLPHGVPGQAQLIPVAEPAPAKDEDEAVSALHAARGQEALFGMRRDWSPVMARLRRRSYRDLPLTSAARALTEELDRLRRGRQDPAYRKDIRTLTILVYWLGAETLFQERDVHDLALLDPNLGAKRVCQFLAARGLLTEDPELHRDADQVWVKATIGKLPPTVADEVRLWVKVLRGQGRREHEARGYDGIRRYLFALEPVLSTWTRSGLTSLRQITSDHATTAVDDLTGSARRQLAISLRSLFKALRQERVVFRDPTRTLPVGDLKGIPKSVPSDLLATLLDRASTPLGRLVIALTAVHALPGHEIPTLLTCDLNLAHGTLEARRGLLRHTLYIEEFTHTLAAEWLTYRHRRWPASTNPHLLVSQRTALDPDHPPVSMTMLHRHLPKGFTLDGLRQDRILNEALETGDPLKLMRLFGITEKTAMHYVSVAHPEKTSKLPR</sequence>
<accession>A0A1E7LTB7</accession>
<evidence type="ECO:0008006" key="3">
    <source>
        <dbReference type="Google" id="ProtNLM"/>
    </source>
</evidence>
<protein>
    <recommendedName>
        <fullName evidence="3">Integrase</fullName>
    </recommendedName>
</protein>
<dbReference type="AlphaFoldDB" id="A0A1E7LTB7"/>
<organism evidence="1 2">
    <name type="scientific">Streptomyces nanshensis</name>
    <dbReference type="NCBI Taxonomy" id="518642"/>
    <lineage>
        <taxon>Bacteria</taxon>
        <taxon>Bacillati</taxon>
        <taxon>Actinomycetota</taxon>
        <taxon>Actinomycetes</taxon>
        <taxon>Kitasatosporales</taxon>
        <taxon>Streptomycetaceae</taxon>
        <taxon>Streptomyces</taxon>
    </lineage>
</organism>
<keyword evidence="2" id="KW-1185">Reference proteome</keyword>
<dbReference type="OrthoDB" id="3216692at2"/>
<dbReference type="Proteomes" id="UP000175971">
    <property type="component" value="Unassembled WGS sequence"/>
</dbReference>